<name>A0A2N5N2F7_9BACL</name>
<organism evidence="1 2">
    <name type="scientific">Paenibacillus pasadenensis</name>
    <dbReference type="NCBI Taxonomy" id="217090"/>
    <lineage>
        <taxon>Bacteria</taxon>
        <taxon>Bacillati</taxon>
        <taxon>Bacillota</taxon>
        <taxon>Bacilli</taxon>
        <taxon>Bacillales</taxon>
        <taxon>Paenibacillaceae</taxon>
        <taxon>Paenibacillus</taxon>
    </lineage>
</organism>
<evidence type="ECO:0000313" key="2">
    <source>
        <dbReference type="Proteomes" id="UP000234789"/>
    </source>
</evidence>
<dbReference type="EMBL" id="NFEZ01000004">
    <property type="protein sequence ID" value="PLT44515.1"/>
    <property type="molecule type" value="Genomic_DNA"/>
</dbReference>
<keyword evidence="2" id="KW-1185">Reference proteome</keyword>
<accession>A0A2N5N2F7</accession>
<proteinExistence type="predicted"/>
<protein>
    <submittedName>
        <fullName evidence="1">Uncharacterized protein</fullName>
    </submittedName>
</protein>
<dbReference type="AlphaFoldDB" id="A0A2N5N2F7"/>
<dbReference type="Proteomes" id="UP000234789">
    <property type="component" value="Unassembled WGS sequence"/>
</dbReference>
<sequence>MMGSLAEDPAAVVGSRVFVGPSVEGADVEFIEIVRGPVSERKPSFAR</sequence>
<reference evidence="1 2" key="1">
    <citation type="submission" date="2017-05" db="EMBL/GenBank/DDBJ databases">
        <title>Functional genome analysis of Paenibacillus pasadenensis strain R16: insights on endophytic life style and antifungal activity.</title>
        <authorList>
            <person name="Passera A."/>
            <person name="Marcolungo L."/>
            <person name="Casati P."/>
            <person name="Brasca M."/>
            <person name="Quaglino F."/>
            <person name="Delledonne M."/>
        </authorList>
    </citation>
    <scope>NUCLEOTIDE SEQUENCE [LARGE SCALE GENOMIC DNA]</scope>
    <source>
        <strain evidence="1 2">R16</strain>
    </source>
</reference>
<evidence type="ECO:0000313" key="1">
    <source>
        <dbReference type="EMBL" id="PLT44515.1"/>
    </source>
</evidence>
<comment type="caution">
    <text evidence="1">The sequence shown here is derived from an EMBL/GenBank/DDBJ whole genome shotgun (WGS) entry which is preliminary data.</text>
</comment>
<gene>
    <name evidence="1" type="ORF">B8V81_2946</name>
</gene>